<dbReference type="Gene3D" id="1.20.120.1870">
    <property type="entry name" value="Fic/DOC protein, Fido domain"/>
    <property type="match status" value="1"/>
</dbReference>
<name>A0A099I565_CLOIN</name>
<gene>
    <name evidence="3" type="ORF">CIAN88_17125</name>
</gene>
<evidence type="ECO:0000313" key="4">
    <source>
        <dbReference type="Proteomes" id="UP000030008"/>
    </source>
</evidence>
<protein>
    <submittedName>
        <fullName evidence="3">Phosphoribosylaminoimidazole-succinocarboxamide synthase</fullName>
    </submittedName>
</protein>
<accession>A0A099I565</accession>
<dbReference type="InterPro" id="IPR053737">
    <property type="entry name" value="Type_II_TA_Toxin"/>
</dbReference>
<feature type="domain" description="Fido" evidence="1">
    <location>
        <begin position="176"/>
        <end position="315"/>
    </location>
</feature>
<evidence type="ECO:0000313" key="3">
    <source>
        <dbReference type="EMBL" id="KGJ52018.1"/>
    </source>
</evidence>
<proteinExistence type="predicted"/>
<evidence type="ECO:0000259" key="2">
    <source>
        <dbReference type="PROSITE" id="PS51750"/>
    </source>
</evidence>
<dbReference type="Pfam" id="PF02661">
    <property type="entry name" value="Fic"/>
    <property type="match status" value="1"/>
</dbReference>
<dbReference type="PROSITE" id="PS51750">
    <property type="entry name" value="BRO_N"/>
    <property type="match status" value="1"/>
</dbReference>
<dbReference type="AlphaFoldDB" id="A0A099I565"/>
<dbReference type="Pfam" id="PF13310">
    <property type="entry name" value="Virulence_RhuM"/>
    <property type="match status" value="1"/>
</dbReference>
<dbReference type="Proteomes" id="UP000030008">
    <property type="component" value="Unassembled WGS sequence"/>
</dbReference>
<reference evidence="3 4" key="1">
    <citation type="submission" date="2014-08" db="EMBL/GenBank/DDBJ databases">
        <title>Clostridium innocuum, an unnegligible vancomycin-resistant pathogen causing extra-intestinal infections.</title>
        <authorList>
            <person name="Feng Y."/>
            <person name="Chiu C.-H."/>
        </authorList>
    </citation>
    <scope>NUCLEOTIDE SEQUENCE [LARGE SCALE GENOMIC DNA]</scope>
    <source>
        <strain evidence="3 4">AN88</strain>
    </source>
</reference>
<dbReference type="RefSeq" id="WP_044906942.1">
    <property type="nucleotide sequence ID" value="NZ_JQIF01000089.1"/>
</dbReference>
<dbReference type="PANTHER" id="PTHR35810">
    <property type="entry name" value="CYTOPLASMIC PROTEIN-RELATED"/>
    <property type="match status" value="1"/>
</dbReference>
<dbReference type="PANTHER" id="PTHR35810:SF1">
    <property type="entry name" value="CYTOPLASMIC PROTEIN"/>
    <property type="match status" value="1"/>
</dbReference>
<dbReference type="PROSITE" id="PS51459">
    <property type="entry name" value="FIDO"/>
    <property type="match status" value="1"/>
</dbReference>
<dbReference type="InterPro" id="IPR011204">
    <property type="entry name" value="Virulence_RhuM-like"/>
</dbReference>
<dbReference type="InterPro" id="IPR003497">
    <property type="entry name" value="BRO_N_domain"/>
</dbReference>
<feature type="domain" description="Bro-N" evidence="2">
    <location>
        <begin position="7"/>
        <end position="120"/>
    </location>
</feature>
<sequence>MVENFKNRDLSVIVFHDGEIQIDVSVSPEENTVWLSANQIAELFGRDEKTVRKHINNVFREKEVDKDNNTQKMRVVGVKQPVPFYTLDVIISVGYRVKSHRGVKFRKWANGILKDYMVQGYAVNEKRLQYLNKTIRLQSGIIAGIAGIDADSVLQVVEEYTAALELLDSYDHQSLKKPDGTKCVYQLTYEESREFIDKMSFDSDVFGVEKEPGKVAGILAAVYQDVFSQEVYPTLEEKAANLLYFLIKDHPFADGCKRIAAALFLEFLNKNNALLHNGEKIISDSALVAITLMVAESKPEEKEIMIALVMNFLIKN</sequence>
<dbReference type="EMBL" id="JQIF01000089">
    <property type="protein sequence ID" value="KGJ52018.1"/>
    <property type="molecule type" value="Genomic_DNA"/>
</dbReference>
<evidence type="ECO:0000259" key="1">
    <source>
        <dbReference type="PROSITE" id="PS51459"/>
    </source>
</evidence>
<dbReference type="InterPro" id="IPR003812">
    <property type="entry name" value="Fido"/>
</dbReference>
<comment type="caution">
    <text evidence="3">The sequence shown here is derived from an EMBL/GenBank/DDBJ whole genome shotgun (WGS) entry which is preliminary data.</text>
</comment>
<organism evidence="3 4">
    <name type="scientific">Clostridium innocuum</name>
    <dbReference type="NCBI Taxonomy" id="1522"/>
    <lineage>
        <taxon>Bacteria</taxon>
        <taxon>Bacillati</taxon>
        <taxon>Bacillota</taxon>
        <taxon>Clostridia</taxon>
        <taxon>Eubacteriales</taxon>
        <taxon>Clostridiaceae</taxon>
        <taxon>Clostridium</taxon>
    </lineage>
</organism>